<dbReference type="AlphaFoldDB" id="A0A1F5ZHC9"/>
<dbReference type="GO" id="GO:0016020">
    <property type="term" value="C:membrane"/>
    <property type="evidence" value="ECO:0007669"/>
    <property type="project" value="GOC"/>
</dbReference>
<evidence type="ECO:0000313" key="2">
    <source>
        <dbReference type="EMBL" id="OGG11713.1"/>
    </source>
</evidence>
<dbReference type="InterPro" id="IPR005135">
    <property type="entry name" value="Endo/exonuclease/phosphatase"/>
</dbReference>
<dbReference type="InterPro" id="IPR051916">
    <property type="entry name" value="GPI-anchor_lipid_remodeler"/>
</dbReference>
<dbReference type="GO" id="GO:0006506">
    <property type="term" value="P:GPI anchor biosynthetic process"/>
    <property type="evidence" value="ECO:0007669"/>
    <property type="project" value="TreeGrafter"/>
</dbReference>
<evidence type="ECO:0000313" key="3">
    <source>
        <dbReference type="Proteomes" id="UP000177268"/>
    </source>
</evidence>
<organism evidence="2 3">
    <name type="scientific">Candidatus Gottesmanbacteria bacterium RBG_13_45_10</name>
    <dbReference type="NCBI Taxonomy" id="1798370"/>
    <lineage>
        <taxon>Bacteria</taxon>
        <taxon>Candidatus Gottesmaniibacteriota</taxon>
    </lineage>
</organism>
<dbReference type="GO" id="GO:0003824">
    <property type="term" value="F:catalytic activity"/>
    <property type="evidence" value="ECO:0007669"/>
    <property type="project" value="InterPro"/>
</dbReference>
<reference evidence="2 3" key="1">
    <citation type="journal article" date="2016" name="Nat. Commun.">
        <title>Thousands of microbial genomes shed light on interconnected biogeochemical processes in an aquifer system.</title>
        <authorList>
            <person name="Anantharaman K."/>
            <person name="Brown C.T."/>
            <person name="Hug L.A."/>
            <person name="Sharon I."/>
            <person name="Castelle C.J."/>
            <person name="Probst A.J."/>
            <person name="Thomas B.C."/>
            <person name="Singh A."/>
            <person name="Wilkins M.J."/>
            <person name="Karaoz U."/>
            <person name="Brodie E.L."/>
            <person name="Williams K.H."/>
            <person name="Hubbard S.S."/>
            <person name="Banfield J.F."/>
        </authorList>
    </citation>
    <scope>NUCLEOTIDE SEQUENCE [LARGE SCALE GENOMIC DNA]</scope>
</reference>
<comment type="caution">
    <text evidence="2">The sequence shown here is derived from an EMBL/GenBank/DDBJ whole genome shotgun (WGS) entry which is preliminary data.</text>
</comment>
<dbReference type="InterPro" id="IPR036691">
    <property type="entry name" value="Endo/exonu/phosph_ase_sf"/>
</dbReference>
<dbReference type="PANTHER" id="PTHR14859:SF1">
    <property type="entry name" value="PGAP2-INTERACTING PROTEIN"/>
    <property type="match status" value="1"/>
</dbReference>
<name>A0A1F5ZHC9_9BACT</name>
<protein>
    <recommendedName>
        <fullName evidence="1">Endonuclease/exonuclease/phosphatase domain-containing protein</fullName>
    </recommendedName>
</protein>
<evidence type="ECO:0000259" key="1">
    <source>
        <dbReference type="Pfam" id="PF03372"/>
    </source>
</evidence>
<proteinExistence type="predicted"/>
<dbReference type="STRING" id="1798370.A2Z00_03655"/>
<feature type="domain" description="Endonuclease/exonuclease/phosphatase" evidence="1">
    <location>
        <begin position="48"/>
        <end position="313"/>
    </location>
</feature>
<dbReference type="Gene3D" id="3.60.10.10">
    <property type="entry name" value="Endonuclease/exonuclease/phosphatase"/>
    <property type="match status" value="1"/>
</dbReference>
<dbReference type="PANTHER" id="PTHR14859">
    <property type="entry name" value="CALCOFLUOR WHITE HYPERSENSITIVE PROTEIN PRECURSOR"/>
    <property type="match status" value="1"/>
</dbReference>
<dbReference type="Pfam" id="PF03372">
    <property type="entry name" value="Exo_endo_phos"/>
    <property type="match status" value="1"/>
</dbReference>
<dbReference type="EMBL" id="MFIZ01000018">
    <property type="protein sequence ID" value="OGG11713.1"/>
    <property type="molecule type" value="Genomic_DNA"/>
</dbReference>
<sequence length="334" mass="37435">MSARDTIHLAIAAINNSIYLKFLKRCDITTSAAKFHMLGQKEYRIGAYNAFKGGYKDYSPTAERTRFKALVTAITYLHPDALGVSDSNGWDRDFTPHELASAFDFKDSASVPLLDPRLQELGHDNGVSLLTNFEIVEARPVQLVTRQALLATVKVDKKLLDIAVVYFDDIHESLREDQAEALVQALSLDRPTLIMGDLNTFNAKDFRFTRYVGSYLRRSFPRIAATFLPQIRERVKGNTLRYLESQSFVDAGETNPQPTTPTPLLKVRPLPGGVIEVPLMPLFRLDYILYRGGIIVSPVKRHSGGIFDRASDHYPITAQLKINETSSGLIYPAE</sequence>
<accession>A0A1F5ZHC9</accession>
<dbReference type="Proteomes" id="UP000177268">
    <property type="component" value="Unassembled WGS sequence"/>
</dbReference>
<gene>
    <name evidence="2" type="ORF">A2Z00_03655</name>
</gene>
<dbReference type="SUPFAM" id="SSF56219">
    <property type="entry name" value="DNase I-like"/>
    <property type="match status" value="1"/>
</dbReference>